<accession>A0ABD2PQ41</accession>
<dbReference type="SMART" id="SM00698">
    <property type="entry name" value="MORN"/>
    <property type="match status" value="7"/>
</dbReference>
<feature type="region of interest" description="Disordered" evidence="2">
    <location>
        <begin position="1"/>
        <end position="35"/>
    </location>
</feature>
<gene>
    <name evidence="3" type="primary">RSPH1</name>
    <name evidence="3" type="ORF">Ciccas_011838</name>
</gene>
<dbReference type="Proteomes" id="UP001626550">
    <property type="component" value="Unassembled WGS sequence"/>
</dbReference>
<protein>
    <submittedName>
        <fullName evidence="3">Radial spoke head 1</fullName>
    </submittedName>
</protein>
<feature type="region of interest" description="Disordered" evidence="2">
    <location>
        <begin position="242"/>
        <end position="323"/>
    </location>
</feature>
<evidence type="ECO:0000313" key="3">
    <source>
        <dbReference type="EMBL" id="KAL3309615.1"/>
    </source>
</evidence>
<dbReference type="AlphaFoldDB" id="A0ABD2PQ41"/>
<dbReference type="EMBL" id="JBJKFK010003724">
    <property type="protein sequence ID" value="KAL3309615.1"/>
    <property type="molecule type" value="Genomic_DNA"/>
</dbReference>
<dbReference type="PANTHER" id="PTHR43215">
    <property type="entry name" value="RADIAL SPOKE HEAD 1 HOMOLOG"/>
    <property type="match status" value="1"/>
</dbReference>
<feature type="compositionally biased region" description="Basic and acidic residues" evidence="2">
    <location>
        <begin position="20"/>
        <end position="31"/>
    </location>
</feature>
<sequence>MSDDEDVGEEDGGLYLGEYEGGRNEQDERHGYGKAILPNGDTYEGYYVDGKRHGQGVYRFKSGARYFGDYKENKKHGKGVFYYPDGSHYDGEWIEDQRAGLGIYTYINGDTYQGDWRDNTRSGRGTYTFSQTGLKYAGLWKNGKMNGNGELVTDHHKYVGTWKNGLVQGKGKYVFPRAGCIQTGEYITVKKDPSEVEEDEDQEPVPRWKASKIERFIDINCEPPTESELHDIPEQNPELTRITEKQETEGAEFEQQEQQNPEIQLSEQNPELTRVTELTELQQQETELPLESEKQETEVVETPAVDAADAEPSPPEVAPDKDD</sequence>
<evidence type="ECO:0000256" key="2">
    <source>
        <dbReference type="SAM" id="MobiDB-lite"/>
    </source>
</evidence>
<name>A0ABD2PQ41_9PLAT</name>
<evidence type="ECO:0000313" key="4">
    <source>
        <dbReference type="Proteomes" id="UP001626550"/>
    </source>
</evidence>
<feature type="compositionally biased region" description="Acidic residues" evidence="2">
    <location>
        <begin position="1"/>
        <end position="12"/>
    </location>
</feature>
<dbReference type="SUPFAM" id="SSF82185">
    <property type="entry name" value="Histone H3 K4-specific methyltransferase SET7/9 N-terminal domain"/>
    <property type="match status" value="1"/>
</dbReference>
<feature type="compositionally biased region" description="Low complexity" evidence="2">
    <location>
        <begin position="271"/>
        <end position="289"/>
    </location>
</feature>
<proteinExistence type="predicted"/>
<keyword evidence="1" id="KW-0677">Repeat</keyword>
<evidence type="ECO:0000256" key="1">
    <source>
        <dbReference type="ARBA" id="ARBA00022737"/>
    </source>
</evidence>
<dbReference type="Pfam" id="PF02493">
    <property type="entry name" value="MORN"/>
    <property type="match status" value="7"/>
</dbReference>
<dbReference type="Gene3D" id="2.20.110.10">
    <property type="entry name" value="Histone H3 K4-specific methyltransferase SET7/9 N-terminal domain"/>
    <property type="match status" value="3"/>
</dbReference>
<keyword evidence="4" id="KW-1185">Reference proteome</keyword>
<dbReference type="PANTHER" id="PTHR43215:SF14">
    <property type="entry name" value="RADIAL SPOKE HEAD 1 HOMOLOG"/>
    <property type="match status" value="1"/>
</dbReference>
<reference evidence="3 4" key="1">
    <citation type="submission" date="2024-11" db="EMBL/GenBank/DDBJ databases">
        <title>Adaptive evolution of stress response genes in parasites aligns with host niche diversity.</title>
        <authorList>
            <person name="Hahn C."/>
            <person name="Resl P."/>
        </authorList>
    </citation>
    <scope>NUCLEOTIDE SEQUENCE [LARGE SCALE GENOMIC DNA]</scope>
    <source>
        <strain evidence="3">EGGRZ-B1_66</strain>
        <tissue evidence="3">Body</tissue>
    </source>
</reference>
<dbReference type="InterPro" id="IPR003409">
    <property type="entry name" value="MORN"/>
</dbReference>
<organism evidence="3 4">
    <name type="scientific">Cichlidogyrus casuarinus</name>
    <dbReference type="NCBI Taxonomy" id="1844966"/>
    <lineage>
        <taxon>Eukaryota</taxon>
        <taxon>Metazoa</taxon>
        <taxon>Spiralia</taxon>
        <taxon>Lophotrochozoa</taxon>
        <taxon>Platyhelminthes</taxon>
        <taxon>Monogenea</taxon>
        <taxon>Monopisthocotylea</taxon>
        <taxon>Dactylogyridea</taxon>
        <taxon>Ancyrocephalidae</taxon>
        <taxon>Cichlidogyrus</taxon>
    </lineage>
</organism>
<comment type="caution">
    <text evidence="3">The sequence shown here is derived from an EMBL/GenBank/DDBJ whole genome shotgun (WGS) entry which is preliminary data.</text>
</comment>
<feature type="compositionally biased region" description="Polar residues" evidence="2">
    <location>
        <begin position="256"/>
        <end position="270"/>
    </location>
</feature>